<evidence type="ECO:0000313" key="2">
    <source>
        <dbReference type="Proteomes" id="UP000265520"/>
    </source>
</evidence>
<protein>
    <submittedName>
        <fullName evidence="1">Uncharacterized protein</fullName>
    </submittedName>
</protein>
<comment type="caution">
    <text evidence="1">The sequence shown here is derived from an EMBL/GenBank/DDBJ whole genome shotgun (WGS) entry which is preliminary data.</text>
</comment>
<feature type="non-terminal residue" evidence="1">
    <location>
        <position position="48"/>
    </location>
</feature>
<keyword evidence="2" id="KW-1185">Reference proteome</keyword>
<dbReference type="EMBL" id="LXQA011333970">
    <property type="protein sequence ID" value="MCI93621.1"/>
    <property type="molecule type" value="Genomic_DNA"/>
</dbReference>
<name>A0A392W337_9FABA</name>
<accession>A0A392W337</accession>
<dbReference type="Proteomes" id="UP000265520">
    <property type="component" value="Unassembled WGS sequence"/>
</dbReference>
<proteinExistence type="predicted"/>
<evidence type="ECO:0000313" key="1">
    <source>
        <dbReference type="EMBL" id="MCI93621.1"/>
    </source>
</evidence>
<organism evidence="1 2">
    <name type="scientific">Trifolium medium</name>
    <dbReference type="NCBI Taxonomy" id="97028"/>
    <lineage>
        <taxon>Eukaryota</taxon>
        <taxon>Viridiplantae</taxon>
        <taxon>Streptophyta</taxon>
        <taxon>Embryophyta</taxon>
        <taxon>Tracheophyta</taxon>
        <taxon>Spermatophyta</taxon>
        <taxon>Magnoliopsida</taxon>
        <taxon>eudicotyledons</taxon>
        <taxon>Gunneridae</taxon>
        <taxon>Pentapetalae</taxon>
        <taxon>rosids</taxon>
        <taxon>fabids</taxon>
        <taxon>Fabales</taxon>
        <taxon>Fabaceae</taxon>
        <taxon>Papilionoideae</taxon>
        <taxon>50 kb inversion clade</taxon>
        <taxon>NPAAA clade</taxon>
        <taxon>Hologalegina</taxon>
        <taxon>IRL clade</taxon>
        <taxon>Trifolieae</taxon>
        <taxon>Trifolium</taxon>
    </lineage>
</organism>
<reference evidence="1 2" key="1">
    <citation type="journal article" date="2018" name="Front. Plant Sci.">
        <title>Red Clover (Trifolium pratense) and Zigzag Clover (T. medium) - A Picture of Genomic Similarities and Differences.</title>
        <authorList>
            <person name="Dluhosova J."/>
            <person name="Istvanek J."/>
            <person name="Nedelnik J."/>
            <person name="Repkova J."/>
        </authorList>
    </citation>
    <scope>NUCLEOTIDE SEQUENCE [LARGE SCALE GENOMIC DNA]</scope>
    <source>
        <strain evidence="2">cv. 10/8</strain>
        <tissue evidence="1">Leaf</tissue>
    </source>
</reference>
<sequence length="48" mass="5428">MSLCDAPLPERIPVGSEWTAQRAIDPCTTRTFQKRNMLLATDRRNAPV</sequence>
<dbReference type="AlphaFoldDB" id="A0A392W337"/>